<evidence type="ECO:0000313" key="3">
    <source>
        <dbReference type="EMBL" id="PWN42418.1"/>
    </source>
</evidence>
<keyword evidence="4" id="KW-1185">Reference proteome</keyword>
<dbReference type="GeneID" id="37032176"/>
<name>A0A316VZW8_9BASI</name>
<dbReference type="Proteomes" id="UP000245783">
    <property type="component" value="Unassembled WGS sequence"/>
</dbReference>
<keyword evidence="2" id="KW-0472">Membrane</keyword>
<feature type="compositionally biased region" description="Low complexity" evidence="1">
    <location>
        <begin position="712"/>
        <end position="729"/>
    </location>
</feature>
<proteinExistence type="predicted"/>
<evidence type="ECO:0000313" key="4">
    <source>
        <dbReference type="Proteomes" id="UP000245783"/>
    </source>
</evidence>
<feature type="compositionally biased region" description="Polar residues" evidence="1">
    <location>
        <begin position="670"/>
        <end position="692"/>
    </location>
</feature>
<keyword evidence="2" id="KW-1133">Transmembrane helix</keyword>
<keyword evidence="2" id="KW-0812">Transmembrane</keyword>
<feature type="region of interest" description="Disordered" evidence="1">
    <location>
        <begin position="582"/>
        <end position="772"/>
    </location>
</feature>
<protein>
    <submittedName>
        <fullName evidence="3">Uncharacterized protein</fullName>
    </submittedName>
</protein>
<dbReference type="PANTHER" id="PTHR37487">
    <property type="entry name" value="CHROMOSOME 1, WHOLE GENOME SHOTGUN SEQUENCE"/>
    <property type="match status" value="1"/>
</dbReference>
<accession>A0A316VZW8</accession>
<feature type="region of interest" description="Disordered" evidence="1">
    <location>
        <begin position="788"/>
        <end position="881"/>
    </location>
</feature>
<organism evidence="3 4">
    <name type="scientific">Ceraceosorus guamensis</name>
    <dbReference type="NCBI Taxonomy" id="1522189"/>
    <lineage>
        <taxon>Eukaryota</taxon>
        <taxon>Fungi</taxon>
        <taxon>Dikarya</taxon>
        <taxon>Basidiomycota</taxon>
        <taxon>Ustilaginomycotina</taxon>
        <taxon>Exobasidiomycetes</taxon>
        <taxon>Ceraceosorales</taxon>
        <taxon>Ceraceosoraceae</taxon>
        <taxon>Ceraceosorus</taxon>
    </lineage>
</organism>
<reference evidence="3 4" key="1">
    <citation type="journal article" date="2018" name="Mol. Biol. Evol.">
        <title>Broad Genomic Sampling Reveals a Smut Pathogenic Ancestry of the Fungal Clade Ustilaginomycotina.</title>
        <authorList>
            <person name="Kijpornyongpan T."/>
            <person name="Mondo S.J."/>
            <person name="Barry K."/>
            <person name="Sandor L."/>
            <person name="Lee J."/>
            <person name="Lipzen A."/>
            <person name="Pangilinan J."/>
            <person name="LaButti K."/>
            <person name="Hainaut M."/>
            <person name="Henrissat B."/>
            <person name="Grigoriev I.V."/>
            <person name="Spatafora J.W."/>
            <person name="Aime M.C."/>
        </authorList>
    </citation>
    <scope>NUCLEOTIDE SEQUENCE [LARGE SCALE GENOMIC DNA]</scope>
    <source>
        <strain evidence="3 4">MCA 4658</strain>
    </source>
</reference>
<dbReference type="RefSeq" id="XP_025369578.1">
    <property type="nucleotide sequence ID" value="XM_025510306.1"/>
</dbReference>
<gene>
    <name evidence="3" type="ORF">IE81DRAFT_136325</name>
</gene>
<evidence type="ECO:0000256" key="1">
    <source>
        <dbReference type="SAM" id="MobiDB-lite"/>
    </source>
</evidence>
<dbReference type="EMBL" id="KZ819380">
    <property type="protein sequence ID" value="PWN42418.1"/>
    <property type="molecule type" value="Genomic_DNA"/>
</dbReference>
<dbReference type="STRING" id="1522189.A0A316VZW8"/>
<dbReference type="PANTHER" id="PTHR37487:SF3">
    <property type="entry name" value="CLEAVAGE_POLYADENYLATION SPECIFICITY FACTOR A SUBUNIT N-TERMINAL DOMAIN-CONTAINING PROTEIN"/>
    <property type="match status" value="1"/>
</dbReference>
<evidence type="ECO:0000256" key="2">
    <source>
        <dbReference type="SAM" id="Phobius"/>
    </source>
</evidence>
<dbReference type="InParanoid" id="A0A316VZW8"/>
<sequence>MATNGSLEFSTEVARQSSPLKWSSDERASSHRDCPHHSCPGSSSSAHTLDASVRHESSLQLRVPRKRSRPSSSSQWALRAPRRCASAATAAVVMMTLSILSTFRGAEAAPDDGTLLQPRFVPGAGELPLGVERLRPDALSQLNPYRPAPHLRSAYERQPALRSSDERDWVRGWTEADAAQGRGLAERDASDVTPSGSADNLVDVGITQPQSCAPLNITFDPSKGKPPYTVHIAFSEWYPYIFSVPASYSDPTLGLWLVQFMVPMFQQAGVQGPTNPNMIVSVSDSTGAMTNSSVIAQVNSPSAGVTCAGISGSLDFIFWSDPSQTQCLPFSITWAREGTQKGWTPPLGLFFLPEQTPPLYLPIANATAGGLNWTMIIPAGKRFLMTMSDAGPLGGGVSGLNTVGGSEYANQNCIDNATEQHSLPRPTTTVTGSMPDFTASVASLTTENGIVVTQTVVQTVRNGKALKGDDPTSAVIGASVGAGLAVGIAAAFIAWFCWRRRQKKRTNLSWDLPDNVAGQLNQTNAPMDKKLLQRKGAGATIFASAGRLNNLYPTGNAPDRSSHANSIHGSFRSLGSSAYDQRYESGDAASSQTSEAPAYHTAYASSPPSGPQRPYSDFSPTHSDGNWPLSRPAAAVTGAADGQEVMIGEDSPPSATPSSRGFQGSRRESASSGSVRQSGTAYRSPFSPTATYPHNGASHGAGYEEVPMSEPMYHSSSMSYHGHSSGSSYAMTRQASAGSSGNSPITSMATPSQTRPAAAGSSTLPPVPQGFVQHSDAGLLLDDTMDEEENQRRGNGMIELPPQYDAVPPRAPQHGRSSTSGSNPPSGPSSGSGTYQSTSSRGGARGSGSGTSGSQQQMLGRSPLSQRLPEGDISTANQPFAADLLDEGVDEDEFWRAS</sequence>
<feature type="transmembrane region" description="Helical" evidence="2">
    <location>
        <begin position="474"/>
        <end position="498"/>
    </location>
</feature>
<dbReference type="AlphaFoldDB" id="A0A316VZW8"/>
<feature type="compositionally biased region" description="Polar residues" evidence="1">
    <location>
        <begin position="730"/>
        <end position="764"/>
    </location>
</feature>
<feature type="compositionally biased region" description="Low complexity" evidence="1">
    <location>
        <begin position="815"/>
        <end position="842"/>
    </location>
</feature>
<dbReference type="OrthoDB" id="3366220at2759"/>
<feature type="compositionally biased region" description="Polar residues" evidence="1">
    <location>
        <begin position="1"/>
        <end position="21"/>
    </location>
</feature>
<feature type="compositionally biased region" description="Basic and acidic residues" evidence="1">
    <location>
        <begin position="23"/>
        <end position="36"/>
    </location>
</feature>
<feature type="region of interest" description="Disordered" evidence="1">
    <location>
        <begin position="1"/>
        <end position="77"/>
    </location>
</feature>